<dbReference type="STRING" id="1231657.A0A1Y1ZLL2"/>
<proteinExistence type="predicted"/>
<dbReference type="OrthoDB" id="3202396at2759"/>
<keyword evidence="3" id="KW-1185">Reference proteome</keyword>
<feature type="transmembrane region" description="Helical" evidence="1">
    <location>
        <begin position="47"/>
        <end position="65"/>
    </location>
</feature>
<dbReference type="InterPro" id="IPR025444">
    <property type="entry name" value="Monooxy_af470"/>
</dbReference>
<dbReference type="Proteomes" id="UP000193144">
    <property type="component" value="Unassembled WGS sequence"/>
</dbReference>
<evidence type="ECO:0000313" key="2">
    <source>
        <dbReference type="EMBL" id="ORY10725.1"/>
    </source>
</evidence>
<comment type="caution">
    <text evidence="2">The sequence shown here is derived from an EMBL/GenBank/DDBJ whole genome shotgun (WGS) entry which is preliminary data.</text>
</comment>
<gene>
    <name evidence="2" type="ORF">BCR34DRAFT_601859</name>
</gene>
<sequence length="293" mass="32188">MALSRLYKAKRILGMARSADFRISSWLLLGATLQGLTLVLLPKRIALLPPLFILLYRIILAFLIASGRLPNELDEGVIHVKTSSQFPAADGTLTAPRSGSSIVVFILGSHNSSPLGRLTPGVKEVGMHFAAMWKQAEAGKAKYGYLGNTPALAAQEDPSEIFGYRGGDDKGLTTVWISYWKDLEGLHRFAHEEAHWKGWMFWEKEGAKKLPFLGLFHEAYEVPAGSWENVYLGCRPFGMGNLRFPVQVNETGFEGEKGAGVRFVSGYGPVTGKDWKSMETRMGRAPGSLVASK</sequence>
<keyword evidence="1" id="KW-1133">Transmembrane helix</keyword>
<keyword evidence="1" id="KW-0472">Membrane</keyword>
<organism evidence="2 3">
    <name type="scientific">Clohesyomyces aquaticus</name>
    <dbReference type="NCBI Taxonomy" id="1231657"/>
    <lineage>
        <taxon>Eukaryota</taxon>
        <taxon>Fungi</taxon>
        <taxon>Dikarya</taxon>
        <taxon>Ascomycota</taxon>
        <taxon>Pezizomycotina</taxon>
        <taxon>Dothideomycetes</taxon>
        <taxon>Pleosporomycetidae</taxon>
        <taxon>Pleosporales</taxon>
        <taxon>Lindgomycetaceae</taxon>
        <taxon>Clohesyomyces</taxon>
    </lineage>
</organism>
<dbReference type="EMBL" id="MCFA01000069">
    <property type="protein sequence ID" value="ORY10725.1"/>
    <property type="molecule type" value="Genomic_DNA"/>
</dbReference>
<reference evidence="2 3" key="1">
    <citation type="submission" date="2016-07" db="EMBL/GenBank/DDBJ databases">
        <title>Pervasive Adenine N6-methylation of Active Genes in Fungi.</title>
        <authorList>
            <consortium name="DOE Joint Genome Institute"/>
            <person name="Mondo S.J."/>
            <person name="Dannebaum R.O."/>
            <person name="Kuo R.C."/>
            <person name="Labutti K."/>
            <person name="Haridas S."/>
            <person name="Kuo A."/>
            <person name="Salamov A."/>
            <person name="Ahrendt S.R."/>
            <person name="Lipzen A."/>
            <person name="Sullivan W."/>
            <person name="Andreopoulos W.B."/>
            <person name="Clum A."/>
            <person name="Lindquist E."/>
            <person name="Daum C."/>
            <person name="Ramamoorthy G.K."/>
            <person name="Gryganskyi A."/>
            <person name="Culley D."/>
            <person name="Magnuson J.K."/>
            <person name="James T.Y."/>
            <person name="O'Malley M.A."/>
            <person name="Stajich J.E."/>
            <person name="Spatafora J.W."/>
            <person name="Visel A."/>
            <person name="Grigoriev I.V."/>
        </authorList>
    </citation>
    <scope>NUCLEOTIDE SEQUENCE [LARGE SCALE GENOMIC DNA]</scope>
    <source>
        <strain evidence="2 3">CBS 115471</strain>
    </source>
</reference>
<evidence type="ECO:0000313" key="3">
    <source>
        <dbReference type="Proteomes" id="UP000193144"/>
    </source>
</evidence>
<feature type="transmembrane region" description="Helical" evidence="1">
    <location>
        <begin position="21"/>
        <end position="41"/>
    </location>
</feature>
<name>A0A1Y1ZLL2_9PLEO</name>
<keyword evidence="1" id="KW-0812">Transmembrane</keyword>
<protein>
    <submittedName>
        <fullName evidence="2">Uncharacterized protein</fullName>
    </submittedName>
</protein>
<accession>A0A1Y1ZLL2</accession>
<evidence type="ECO:0000256" key="1">
    <source>
        <dbReference type="SAM" id="Phobius"/>
    </source>
</evidence>
<dbReference type="AlphaFoldDB" id="A0A1Y1ZLL2"/>
<dbReference type="Pfam" id="PF13826">
    <property type="entry name" value="Monooxy_af470-like"/>
    <property type="match status" value="1"/>
</dbReference>